<dbReference type="EMBL" id="KB320781">
    <property type="protein sequence ID" value="ELW63371.1"/>
    <property type="molecule type" value="Genomic_DNA"/>
</dbReference>
<protein>
    <submittedName>
        <fullName evidence="1">Uncharacterized protein</fullName>
    </submittedName>
</protein>
<evidence type="ECO:0000313" key="2">
    <source>
        <dbReference type="Proteomes" id="UP000011518"/>
    </source>
</evidence>
<sequence>MPLYLALCIPDLCIYPRPCATPALFNPGPVSPRPCASVRGPVRTCEGFPARGLLAEGQGRAESTEMWPSLCPPTLGWVSLEEEVSLSVSQEAACQSKPISKVPGGAKGVGDGTLARCPRELWLLHPAQEALFLPSEMGLALGLVLSTRHMVRY</sequence>
<dbReference type="InParanoid" id="L9KKS9"/>
<reference evidence="2" key="2">
    <citation type="journal article" date="2013" name="Nat. Commun.">
        <title>Genome of the Chinese tree shrew.</title>
        <authorList>
            <person name="Fan Y."/>
            <person name="Huang Z.Y."/>
            <person name="Cao C.C."/>
            <person name="Chen C.S."/>
            <person name="Chen Y.X."/>
            <person name="Fan D.D."/>
            <person name="He J."/>
            <person name="Hou H.L."/>
            <person name="Hu L."/>
            <person name="Hu X.T."/>
            <person name="Jiang X.T."/>
            <person name="Lai R."/>
            <person name="Lang Y.S."/>
            <person name="Liang B."/>
            <person name="Liao S.G."/>
            <person name="Mu D."/>
            <person name="Ma Y.Y."/>
            <person name="Niu Y.Y."/>
            <person name="Sun X.Q."/>
            <person name="Xia J.Q."/>
            <person name="Xiao J."/>
            <person name="Xiong Z.Q."/>
            <person name="Xu L."/>
            <person name="Yang L."/>
            <person name="Zhang Y."/>
            <person name="Zhao W."/>
            <person name="Zhao X.D."/>
            <person name="Zheng Y.T."/>
            <person name="Zhou J.M."/>
            <person name="Zhu Y.B."/>
            <person name="Zhang G.J."/>
            <person name="Wang J."/>
            <person name="Yao Y.G."/>
        </authorList>
    </citation>
    <scope>NUCLEOTIDE SEQUENCE [LARGE SCALE GENOMIC DNA]</scope>
</reference>
<evidence type="ECO:0000313" key="1">
    <source>
        <dbReference type="EMBL" id="ELW63371.1"/>
    </source>
</evidence>
<dbReference type="AlphaFoldDB" id="L9KKS9"/>
<proteinExistence type="predicted"/>
<accession>L9KKS9</accession>
<gene>
    <name evidence="1" type="ORF">TREES_T100009127</name>
</gene>
<dbReference type="Proteomes" id="UP000011518">
    <property type="component" value="Unassembled WGS sequence"/>
</dbReference>
<keyword evidence="2" id="KW-1185">Reference proteome</keyword>
<organism evidence="1 2">
    <name type="scientific">Tupaia chinensis</name>
    <name type="common">Chinese tree shrew</name>
    <name type="synonym">Tupaia belangeri chinensis</name>
    <dbReference type="NCBI Taxonomy" id="246437"/>
    <lineage>
        <taxon>Eukaryota</taxon>
        <taxon>Metazoa</taxon>
        <taxon>Chordata</taxon>
        <taxon>Craniata</taxon>
        <taxon>Vertebrata</taxon>
        <taxon>Euteleostomi</taxon>
        <taxon>Mammalia</taxon>
        <taxon>Eutheria</taxon>
        <taxon>Euarchontoglires</taxon>
        <taxon>Scandentia</taxon>
        <taxon>Tupaiidae</taxon>
        <taxon>Tupaia</taxon>
    </lineage>
</organism>
<reference evidence="2" key="1">
    <citation type="submission" date="2012-07" db="EMBL/GenBank/DDBJ databases">
        <title>Genome of the Chinese tree shrew, a rising model animal genetically related to primates.</title>
        <authorList>
            <person name="Zhang G."/>
            <person name="Fan Y."/>
            <person name="Yao Y."/>
            <person name="Huang Z."/>
        </authorList>
    </citation>
    <scope>NUCLEOTIDE SEQUENCE [LARGE SCALE GENOMIC DNA]</scope>
</reference>
<name>L9KKS9_TUPCH</name>